<dbReference type="AlphaFoldDB" id="A0AAP0NG09"/>
<dbReference type="InterPro" id="IPR000270">
    <property type="entry name" value="PB1_dom"/>
</dbReference>
<evidence type="ECO:0000256" key="1">
    <source>
        <dbReference type="ARBA" id="ARBA00023015"/>
    </source>
</evidence>
<proteinExistence type="predicted"/>
<feature type="compositionally biased region" description="Low complexity" evidence="5">
    <location>
        <begin position="690"/>
        <end position="714"/>
    </location>
</feature>
<evidence type="ECO:0000256" key="4">
    <source>
        <dbReference type="ARBA" id="ARBA00023242"/>
    </source>
</evidence>
<comment type="caution">
    <text evidence="8">The sequence shown here is derived from an EMBL/GenBank/DDBJ whole genome shotgun (WGS) entry which is preliminary data.</text>
</comment>
<keyword evidence="3" id="KW-0804">Transcription</keyword>
<dbReference type="Pfam" id="PF02042">
    <property type="entry name" value="RWP-RK"/>
    <property type="match status" value="1"/>
</dbReference>
<feature type="region of interest" description="Disordered" evidence="5">
    <location>
        <begin position="662"/>
        <end position="714"/>
    </location>
</feature>
<dbReference type="Proteomes" id="UP001415857">
    <property type="component" value="Unassembled WGS sequence"/>
</dbReference>
<dbReference type="PROSITE" id="PS51745">
    <property type="entry name" value="PB1"/>
    <property type="match status" value="1"/>
</dbReference>
<dbReference type="EMBL" id="JBBPBK010000014">
    <property type="protein sequence ID" value="KAK9271447.1"/>
    <property type="molecule type" value="Genomic_DNA"/>
</dbReference>
<feature type="compositionally biased region" description="Basic and acidic residues" evidence="5">
    <location>
        <begin position="529"/>
        <end position="545"/>
    </location>
</feature>
<reference evidence="8 9" key="1">
    <citation type="journal article" date="2024" name="Plant J.">
        <title>Genome sequences and population genomics reveal climatic adaptation and genomic divergence between two closely related sweetgum species.</title>
        <authorList>
            <person name="Xu W.Q."/>
            <person name="Ren C.Q."/>
            <person name="Zhang X.Y."/>
            <person name="Comes H.P."/>
            <person name="Liu X.H."/>
            <person name="Li Y.G."/>
            <person name="Kettle C.J."/>
            <person name="Jalonen R."/>
            <person name="Gaisberger H."/>
            <person name="Ma Y.Z."/>
            <person name="Qiu Y.X."/>
        </authorList>
    </citation>
    <scope>NUCLEOTIDE SEQUENCE [LARGE SCALE GENOMIC DNA]</scope>
    <source>
        <strain evidence="8">Hangzhou</strain>
    </source>
</reference>
<dbReference type="SMART" id="SM00666">
    <property type="entry name" value="PB1"/>
    <property type="match status" value="1"/>
</dbReference>
<evidence type="ECO:0000259" key="6">
    <source>
        <dbReference type="PROSITE" id="PS51519"/>
    </source>
</evidence>
<feature type="domain" description="PB1" evidence="7">
    <location>
        <begin position="795"/>
        <end position="875"/>
    </location>
</feature>
<dbReference type="SUPFAM" id="SSF54277">
    <property type="entry name" value="CAD &amp; PB1 domains"/>
    <property type="match status" value="1"/>
</dbReference>
<keyword evidence="9" id="KW-1185">Reference proteome</keyword>
<evidence type="ECO:0000256" key="2">
    <source>
        <dbReference type="ARBA" id="ARBA00023125"/>
    </source>
</evidence>
<dbReference type="GO" id="GO:0003677">
    <property type="term" value="F:DNA binding"/>
    <property type="evidence" value="ECO:0007669"/>
    <property type="project" value="UniProtKB-KW"/>
</dbReference>
<dbReference type="Pfam" id="PF22922">
    <property type="entry name" value="GAF_NLP"/>
    <property type="match status" value="1"/>
</dbReference>
<dbReference type="PANTHER" id="PTHR32002">
    <property type="entry name" value="PROTEIN NLP8"/>
    <property type="match status" value="1"/>
</dbReference>
<dbReference type="Pfam" id="PF00564">
    <property type="entry name" value="PB1"/>
    <property type="match status" value="1"/>
</dbReference>
<evidence type="ECO:0000259" key="7">
    <source>
        <dbReference type="PROSITE" id="PS51745"/>
    </source>
</evidence>
<dbReference type="InterPro" id="IPR003035">
    <property type="entry name" value="RWP-RK_dom"/>
</dbReference>
<feature type="domain" description="RWP-RK" evidence="6">
    <location>
        <begin position="563"/>
        <end position="644"/>
    </location>
</feature>
<evidence type="ECO:0000256" key="3">
    <source>
        <dbReference type="ARBA" id="ARBA00023163"/>
    </source>
</evidence>
<feature type="compositionally biased region" description="Polar residues" evidence="5">
    <location>
        <begin position="662"/>
        <end position="681"/>
    </location>
</feature>
<dbReference type="PROSITE" id="PS51519">
    <property type="entry name" value="RWP_RK"/>
    <property type="match status" value="1"/>
</dbReference>
<dbReference type="GO" id="GO:0003700">
    <property type="term" value="F:DNA-binding transcription factor activity"/>
    <property type="evidence" value="ECO:0007669"/>
    <property type="project" value="InterPro"/>
</dbReference>
<feature type="region of interest" description="Disordered" evidence="5">
    <location>
        <begin position="529"/>
        <end position="568"/>
    </location>
</feature>
<dbReference type="InterPro" id="IPR055081">
    <property type="entry name" value="NLP1-9_GAF"/>
</dbReference>
<protein>
    <submittedName>
        <fullName evidence="8">Uncharacterized protein</fullName>
    </submittedName>
</protein>
<evidence type="ECO:0000313" key="9">
    <source>
        <dbReference type="Proteomes" id="UP001415857"/>
    </source>
</evidence>
<dbReference type="PANTHER" id="PTHR32002:SF44">
    <property type="entry name" value="PROTEIN NLP4"/>
    <property type="match status" value="1"/>
</dbReference>
<keyword evidence="2" id="KW-0238">DNA-binding</keyword>
<name>A0AAP0NG09_LIQFO</name>
<gene>
    <name evidence="8" type="ORF">L1049_027038</name>
</gene>
<dbReference type="InterPro" id="IPR045012">
    <property type="entry name" value="NLP"/>
</dbReference>
<organism evidence="8 9">
    <name type="scientific">Liquidambar formosana</name>
    <name type="common">Formosan gum</name>
    <dbReference type="NCBI Taxonomy" id="63359"/>
    <lineage>
        <taxon>Eukaryota</taxon>
        <taxon>Viridiplantae</taxon>
        <taxon>Streptophyta</taxon>
        <taxon>Embryophyta</taxon>
        <taxon>Tracheophyta</taxon>
        <taxon>Spermatophyta</taxon>
        <taxon>Magnoliopsida</taxon>
        <taxon>eudicotyledons</taxon>
        <taxon>Gunneridae</taxon>
        <taxon>Pentapetalae</taxon>
        <taxon>Saxifragales</taxon>
        <taxon>Altingiaceae</taxon>
        <taxon>Liquidambar</taxon>
    </lineage>
</organism>
<evidence type="ECO:0000256" key="5">
    <source>
        <dbReference type="SAM" id="MobiDB-lite"/>
    </source>
</evidence>
<evidence type="ECO:0000313" key="8">
    <source>
        <dbReference type="EMBL" id="KAK9271447.1"/>
    </source>
</evidence>
<keyword evidence="4" id="KW-0539">Nucleus</keyword>
<accession>A0AAP0NG09</accession>
<dbReference type="InterPro" id="IPR053793">
    <property type="entry name" value="PB1-like"/>
</dbReference>
<dbReference type="InterPro" id="IPR034891">
    <property type="entry name" value="PB1_NLP"/>
</dbReference>
<dbReference type="CDD" id="cd06407">
    <property type="entry name" value="PB1_NLP"/>
    <property type="match status" value="1"/>
</dbReference>
<keyword evidence="1" id="KW-0805">Transcription regulation</keyword>
<sequence length="878" mass="97189">MVFFRPVPRRAVRQNSDMDFDYMDALLSDGCWLETTDGSEFLLQSPSNSTALFDPSRPISQANNGNSCVCPSQKDTHEESQDQFSLGIHLPTNFMTEALLNLSLLARIQLMLLAVLVSRKTYLTEGSELGRRWWIGPRANPGSASSVMERIIRAMGYIKDSTKEKMCLFKFGCLNISVNYQFSAEKDSGETEGLPGRVFLGKVPEWTPDVRFFRSDEYPRLDYAQWYDVRGTLALPVFERGSRTCLGVIEVVTTTQKIKYRPELESVCKALEAVDLRSSEVVSTENVKASDKSYQAALPEILEVLKYACVTHRLPLAQTWIPCVQQGKGGCRHSDENYLHCVSTVDSACYVADPQIQGFHEACSEHHLLKGQGVPGRAFTTNQPCFSADITSFGKTEYPLSHHARMFGLHAAVAIRFRCVHTGAADFVLEFFLPVDCLDPEEQTQMLSSLSITIQQVCQSLRVVTDKELEEESVSPASEVMVPSDDGIEMLRAEHTHSERDTREESSFTACLAEVQQNGNVIPLLQKEKPREVQHQQDSSLKEGSVDSGDYSTFGGGNFSSAGKTGEKRRAKAEKTITLKVLQQYFAGSLKDAANSLGVCPTTLKRICRQYGINRWPSRKIKKVGHSLEKIQRVIDSVQGASGSLQIGSFCSNFSEMASPSLPGTSTFSTSKPSDHQNPLSMQPEGGIFSPPTGSSSPSSGSQSSSSTQSCSSGKLLHSSTSIVAGCKDAVVGENPDDGVLERVRNETQLHASSLEEPKLLPKSERHKSLSKDLNFESLPPLPKGSGRISREGDGKRIKVTYGEEKVRFRMQNNCGFEDLRKQIAQRFDIDDTSEFHLKYLDDESEWVLLTCDADLEECIDVCGSSTIKLALQVSHRR</sequence>
<dbReference type="Gene3D" id="3.10.20.90">
    <property type="entry name" value="Phosphatidylinositol 3-kinase Catalytic Subunit, Chain A, domain 1"/>
    <property type="match status" value="1"/>
</dbReference>